<gene>
    <name evidence="1" type="ORF">BKD09_42685</name>
</gene>
<dbReference type="RefSeq" id="WP_038936633.1">
    <property type="nucleotide sequence ID" value="NZ_CP017637.1"/>
</dbReference>
<evidence type="ECO:0000313" key="2">
    <source>
        <dbReference type="Proteomes" id="UP000181962"/>
    </source>
</evidence>
<dbReference type="OrthoDB" id="9944443at2"/>
<proteinExistence type="predicted"/>
<dbReference type="Proteomes" id="UP000181962">
    <property type="component" value="Chromosome"/>
</dbReference>
<reference evidence="1 2" key="1">
    <citation type="submission" date="2016-11" db="EMBL/GenBank/DDBJ databases">
        <title>Complete Genome Sequence of Bradyrhizobium sp. strain J5, an isolated from soybean nodule in Hokkaido.</title>
        <authorList>
            <person name="Kanehara K."/>
        </authorList>
    </citation>
    <scope>NUCLEOTIDE SEQUENCE [LARGE SCALE GENOMIC DNA]</scope>
    <source>
        <strain evidence="1 2">J5</strain>
    </source>
</reference>
<name>A0A1L3FP56_BRAJP</name>
<protein>
    <submittedName>
        <fullName evidence="1">Uncharacterized protein</fullName>
    </submittedName>
</protein>
<dbReference type="AlphaFoldDB" id="A0A1L3FP56"/>
<accession>A0A1L3FP56</accession>
<dbReference type="EMBL" id="CP017637">
    <property type="protein sequence ID" value="APG15041.1"/>
    <property type="molecule type" value="Genomic_DNA"/>
</dbReference>
<sequence length="93" mass="10603">MSDRDDEAEILKAVLNQEYAILGEDRIKQIVEQPSGKEIDVASGRDVSIKSAYTIVKASLGVIREIQMAWRDTFPREEQTKFTFDEKNSKIIV</sequence>
<organism evidence="1 2">
    <name type="scientific">Bradyrhizobium japonicum</name>
    <dbReference type="NCBI Taxonomy" id="375"/>
    <lineage>
        <taxon>Bacteria</taxon>
        <taxon>Pseudomonadati</taxon>
        <taxon>Pseudomonadota</taxon>
        <taxon>Alphaproteobacteria</taxon>
        <taxon>Hyphomicrobiales</taxon>
        <taxon>Nitrobacteraceae</taxon>
        <taxon>Bradyrhizobium</taxon>
    </lineage>
</organism>
<evidence type="ECO:0000313" key="1">
    <source>
        <dbReference type="EMBL" id="APG15041.1"/>
    </source>
</evidence>